<protein>
    <submittedName>
        <fullName evidence="1">Uncharacterized protein</fullName>
    </submittedName>
</protein>
<gene>
    <name evidence="1" type="ORF">RD792_005664</name>
</gene>
<evidence type="ECO:0000313" key="2">
    <source>
        <dbReference type="Proteomes" id="UP001291926"/>
    </source>
</evidence>
<comment type="caution">
    <text evidence="1">The sequence shown here is derived from an EMBL/GenBank/DDBJ whole genome shotgun (WGS) entry which is preliminary data.</text>
</comment>
<proteinExistence type="predicted"/>
<accession>A0ABR0DES4</accession>
<reference evidence="1 2" key="1">
    <citation type="journal article" date="2023" name="bioRxiv">
        <title>Genome report: Whole genome sequence and annotation of Penstemon davidsonii.</title>
        <authorList>
            <person name="Ostevik K.L."/>
            <person name="Alabady M."/>
            <person name="Zhang M."/>
            <person name="Rausher M.D."/>
        </authorList>
    </citation>
    <scope>NUCLEOTIDE SEQUENCE [LARGE SCALE GENOMIC DNA]</scope>
    <source>
        <strain evidence="1">DNT005</strain>
        <tissue evidence="1">Whole leaf</tissue>
    </source>
</reference>
<dbReference type="Proteomes" id="UP001291926">
    <property type="component" value="Unassembled WGS sequence"/>
</dbReference>
<evidence type="ECO:0000313" key="1">
    <source>
        <dbReference type="EMBL" id="KAK4487682.1"/>
    </source>
</evidence>
<organism evidence="1 2">
    <name type="scientific">Penstemon davidsonii</name>
    <dbReference type="NCBI Taxonomy" id="160366"/>
    <lineage>
        <taxon>Eukaryota</taxon>
        <taxon>Viridiplantae</taxon>
        <taxon>Streptophyta</taxon>
        <taxon>Embryophyta</taxon>
        <taxon>Tracheophyta</taxon>
        <taxon>Spermatophyta</taxon>
        <taxon>Magnoliopsida</taxon>
        <taxon>eudicotyledons</taxon>
        <taxon>Gunneridae</taxon>
        <taxon>Pentapetalae</taxon>
        <taxon>asterids</taxon>
        <taxon>lamiids</taxon>
        <taxon>Lamiales</taxon>
        <taxon>Plantaginaceae</taxon>
        <taxon>Cheloneae</taxon>
        <taxon>Penstemon</taxon>
    </lineage>
</organism>
<sequence length="169" mass="18116">MSEVTVSGVLPATAALTEIQSSSGLALRKGQETLFPEANMKVPAFDQTQGTSPEKNINLPVGPLPGAETRDMGYVDAVPGFVDFPIPAASDELSETEDVDVLLDDIHKLPGINDVFWEQFLDSPLTGDTDGINTGKDNLMEQEGEWDKMNNLNNLTEQMGLLASASHIG</sequence>
<name>A0ABR0DES4_9LAMI</name>
<dbReference type="EMBL" id="JAYDYQ010001337">
    <property type="protein sequence ID" value="KAK4487682.1"/>
    <property type="molecule type" value="Genomic_DNA"/>
</dbReference>
<keyword evidence="2" id="KW-1185">Reference proteome</keyword>